<dbReference type="PANTHER" id="PTHR30294:SF29">
    <property type="entry name" value="MULTIDRUG ABC TRANSPORTER PERMEASE YBHS-RELATED"/>
    <property type="match status" value="1"/>
</dbReference>
<dbReference type="OrthoDB" id="9794512at2"/>
<name>A0A1I3TH91_9FLAO</name>
<protein>
    <submittedName>
        <fullName evidence="7">Protein involved in gliding motility GldF</fullName>
    </submittedName>
</protein>
<reference evidence="8" key="1">
    <citation type="submission" date="2016-10" db="EMBL/GenBank/DDBJ databases">
        <authorList>
            <person name="Varghese N."/>
            <person name="Submissions S."/>
        </authorList>
    </citation>
    <scope>NUCLEOTIDE SEQUENCE [LARGE SCALE GENOMIC DNA]</scope>
    <source>
        <strain evidence="8">DSM 26542</strain>
    </source>
</reference>
<evidence type="ECO:0000256" key="1">
    <source>
        <dbReference type="ARBA" id="ARBA00004651"/>
    </source>
</evidence>
<dbReference type="InterPro" id="IPR019860">
    <property type="entry name" value="Motility-assoc_ABC_perm_GldF"/>
</dbReference>
<evidence type="ECO:0000256" key="5">
    <source>
        <dbReference type="ARBA" id="ARBA00023136"/>
    </source>
</evidence>
<feature type="transmembrane region" description="Helical" evidence="6">
    <location>
        <begin position="218"/>
        <end position="236"/>
    </location>
</feature>
<dbReference type="GO" id="GO:0005886">
    <property type="term" value="C:plasma membrane"/>
    <property type="evidence" value="ECO:0007669"/>
    <property type="project" value="UniProtKB-SubCell"/>
</dbReference>
<keyword evidence="2" id="KW-1003">Cell membrane</keyword>
<keyword evidence="8" id="KW-1185">Reference proteome</keyword>
<sequence>MKSILLREIKSFFGSVMGYLVIVVFLVLNGLFLWGLNTEFNIPQSGFSDMSPFFKLSPWILLFLIPAVTMKSFSEELKQGTIELLLTKPLTVWQIVLGKFMGAFVLFCIAILPTVFYVYVLSEFSLATMTLDYGSIIGSYFGLLFLASAYTSIGIFSSVLSENQIVAFIIAVLLCLFFFLGLEELSKVLGNAGLWIEKVGISYRFKSMGRGVIDTRDLLYFISFSALFLGATVFKLKLLKK</sequence>
<evidence type="ECO:0000313" key="8">
    <source>
        <dbReference type="Proteomes" id="UP000243887"/>
    </source>
</evidence>
<dbReference type="PANTHER" id="PTHR30294">
    <property type="entry name" value="MEMBRANE COMPONENT OF ABC TRANSPORTER YHHJ-RELATED"/>
    <property type="match status" value="1"/>
</dbReference>
<feature type="transmembrane region" description="Helical" evidence="6">
    <location>
        <begin position="95"/>
        <end position="121"/>
    </location>
</feature>
<proteinExistence type="predicted"/>
<organism evidence="7 8">
    <name type="scientific">Myroides guanonis</name>
    <dbReference type="NCBI Taxonomy" id="1150112"/>
    <lineage>
        <taxon>Bacteria</taxon>
        <taxon>Pseudomonadati</taxon>
        <taxon>Bacteroidota</taxon>
        <taxon>Flavobacteriia</taxon>
        <taxon>Flavobacteriales</taxon>
        <taxon>Flavobacteriaceae</taxon>
        <taxon>Myroides</taxon>
    </lineage>
</organism>
<dbReference type="RefSeq" id="WP_090680147.1">
    <property type="nucleotide sequence ID" value="NZ_FORU01000013.1"/>
</dbReference>
<dbReference type="NCBIfam" id="TIGR03518">
    <property type="entry name" value="ABC_perm_GldF"/>
    <property type="match status" value="1"/>
</dbReference>
<dbReference type="Pfam" id="PF12679">
    <property type="entry name" value="ABC2_membrane_2"/>
    <property type="match status" value="1"/>
</dbReference>
<keyword evidence="3 6" id="KW-0812">Transmembrane</keyword>
<evidence type="ECO:0000313" key="7">
    <source>
        <dbReference type="EMBL" id="SFJ69990.1"/>
    </source>
</evidence>
<evidence type="ECO:0000256" key="4">
    <source>
        <dbReference type="ARBA" id="ARBA00022989"/>
    </source>
</evidence>
<dbReference type="EMBL" id="FORU01000013">
    <property type="protein sequence ID" value="SFJ69990.1"/>
    <property type="molecule type" value="Genomic_DNA"/>
</dbReference>
<keyword evidence="5 6" id="KW-0472">Membrane</keyword>
<evidence type="ECO:0000256" key="2">
    <source>
        <dbReference type="ARBA" id="ARBA00022475"/>
    </source>
</evidence>
<dbReference type="InterPro" id="IPR051449">
    <property type="entry name" value="ABC-2_transporter_component"/>
</dbReference>
<gene>
    <name evidence="7" type="ORF">SAMN04487893_11369</name>
</gene>
<accession>A0A1I3TH91</accession>
<evidence type="ECO:0000256" key="6">
    <source>
        <dbReference type="SAM" id="Phobius"/>
    </source>
</evidence>
<dbReference type="GO" id="GO:0140359">
    <property type="term" value="F:ABC-type transporter activity"/>
    <property type="evidence" value="ECO:0007669"/>
    <property type="project" value="InterPro"/>
</dbReference>
<dbReference type="AlphaFoldDB" id="A0A1I3TH91"/>
<keyword evidence="4 6" id="KW-1133">Transmembrane helix</keyword>
<dbReference type="STRING" id="1150112.SAMN04487893_11369"/>
<dbReference type="Proteomes" id="UP000243887">
    <property type="component" value="Unassembled WGS sequence"/>
</dbReference>
<feature type="transmembrane region" description="Helical" evidence="6">
    <location>
        <begin position="56"/>
        <end position="74"/>
    </location>
</feature>
<evidence type="ECO:0000256" key="3">
    <source>
        <dbReference type="ARBA" id="ARBA00022692"/>
    </source>
</evidence>
<comment type="subcellular location">
    <subcellularLocation>
        <location evidence="1">Cell membrane</location>
        <topology evidence="1">Multi-pass membrane protein</topology>
    </subcellularLocation>
</comment>
<feature type="transmembrane region" description="Helical" evidence="6">
    <location>
        <begin position="165"/>
        <end position="182"/>
    </location>
</feature>
<feature type="transmembrane region" description="Helical" evidence="6">
    <location>
        <begin position="12"/>
        <end position="36"/>
    </location>
</feature>
<feature type="transmembrane region" description="Helical" evidence="6">
    <location>
        <begin position="133"/>
        <end position="153"/>
    </location>
</feature>